<sequence length="187" mass="21530">MLAQLLSSKPKTQLINLLLAHPKRAFSFTELRLLSRCPQKLLRATLRELDKMNFLVTSEKKRIRYYQMNRRFALYPELIGFLRKAKHVPKDILALAAGRVGDCKLVALTGVFVGKPRVETDLLFVGRISASRLENFLKLASKLAEQEVGFTVLTPQEFDYRRVMNDRFVKNILENDPVLAVDKIKKK</sequence>
<gene>
    <name evidence="1" type="ORF">A3E29_00780</name>
</gene>
<protein>
    <recommendedName>
        <fullName evidence="3">HTH arsR-type domain-containing protein</fullName>
    </recommendedName>
</protein>
<evidence type="ECO:0000313" key="1">
    <source>
        <dbReference type="EMBL" id="OGE90653.1"/>
    </source>
</evidence>
<organism evidence="1 2">
    <name type="scientific">Candidatus Doudnabacteria bacterium RIFCSPHIGHO2_12_FULL_48_16</name>
    <dbReference type="NCBI Taxonomy" id="1817838"/>
    <lineage>
        <taxon>Bacteria</taxon>
        <taxon>Candidatus Doudnaibacteriota</taxon>
    </lineage>
</organism>
<dbReference type="EMBL" id="MFEY01000004">
    <property type="protein sequence ID" value="OGE90653.1"/>
    <property type="molecule type" value="Genomic_DNA"/>
</dbReference>
<evidence type="ECO:0000313" key="2">
    <source>
        <dbReference type="Proteomes" id="UP000177682"/>
    </source>
</evidence>
<name>A0A1F5PL42_9BACT</name>
<reference evidence="1 2" key="1">
    <citation type="journal article" date="2016" name="Nat. Commun.">
        <title>Thousands of microbial genomes shed light on interconnected biogeochemical processes in an aquifer system.</title>
        <authorList>
            <person name="Anantharaman K."/>
            <person name="Brown C.T."/>
            <person name="Hug L.A."/>
            <person name="Sharon I."/>
            <person name="Castelle C.J."/>
            <person name="Probst A.J."/>
            <person name="Thomas B.C."/>
            <person name="Singh A."/>
            <person name="Wilkins M.J."/>
            <person name="Karaoz U."/>
            <person name="Brodie E.L."/>
            <person name="Williams K.H."/>
            <person name="Hubbard S.S."/>
            <person name="Banfield J.F."/>
        </authorList>
    </citation>
    <scope>NUCLEOTIDE SEQUENCE [LARGE SCALE GENOMIC DNA]</scope>
</reference>
<dbReference type="Proteomes" id="UP000177682">
    <property type="component" value="Unassembled WGS sequence"/>
</dbReference>
<dbReference type="AlphaFoldDB" id="A0A1F5PL42"/>
<proteinExistence type="predicted"/>
<comment type="caution">
    <text evidence="1">The sequence shown here is derived from an EMBL/GenBank/DDBJ whole genome shotgun (WGS) entry which is preliminary data.</text>
</comment>
<accession>A0A1F5PL42</accession>
<evidence type="ECO:0008006" key="3">
    <source>
        <dbReference type="Google" id="ProtNLM"/>
    </source>
</evidence>